<feature type="compositionally biased region" description="Basic and acidic residues" evidence="4">
    <location>
        <begin position="404"/>
        <end position="418"/>
    </location>
</feature>
<sequence>MSRDSKHAEEASSGSTPLSDLLDNGILQGGPGHRLDCSGEDRTWTLFYPSGTTGTRYHHSAAVIGRKMLVVGGDSDHGMLNDVQQLHLGKLSWKILAPLPKTKAAQQLPLCRGHSLIAWGQRLLLVTGETDPPMEHVSVWSFDMEKKNWSKVEAKGELPNVRSGHSVTRAGSVLILFGGEDAKGRKLNDLHMFDLKSSMWLPLLAMGSVPCPRSKHVAAIYDDRLLLVFGGLSKSKYLNDLYALDFEAMEWSRLKTRGVVPGPRAECASVLFNDKWYIAGGELNGTRCLETIMLDVARMTWSVVAQSNVNSPSASQGFSMVLAQRKERSFLVVFGGKRQGIASEVEVLFIATQDLVQTKSPDRITVKEPPITAKRADQAWVTASLPAEVPSLIDPGAMALNERLQEADRSSPSKDQSRHAGNSSTGNSQLGNANEDVGMDSGQADLSECKLSSVTEVKASYEKKLAAALRKITVLEGQVKSAGSSREDAERSLGTVIKSRQKAEKRLAISLKENEDLKEKLAAAELAQEESINLTNIVHAENMRLEHDLTFLKAVLEDTQKELQTTRGVLSSERSRAFQLQVELFELKQTVQTLQSNENPS</sequence>
<dbReference type="Gene3D" id="2.120.10.80">
    <property type="entry name" value="Kelch-type beta propeller"/>
    <property type="match status" value="2"/>
</dbReference>
<evidence type="ECO:0000259" key="5">
    <source>
        <dbReference type="Pfam" id="PF24922"/>
    </source>
</evidence>
<protein>
    <recommendedName>
        <fullName evidence="5">Acyl-CoA-binding domain-containing protein</fullName>
    </recommendedName>
</protein>
<evidence type="ECO:0000256" key="4">
    <source>
        <dbReference type="SAM" id="MobiDB-lite"/>
    </source>
</evidence>
<dbReference type="AlphaFoldDB" id="A0A9D4U9R8"/>
<feature type="compositionally biased region" description="Polar residues" evidence="4">
    <location>
        <begin position="419"/>
        <end position="432"/>
    </location>
</feature>
<keyword evidence="2" id="KW-0677">Repeat</keyword>
<feature type="region of interest" description="Disordered" evidence="4">
    <location>
        <begin position="404"/>
        <end position="441"/>
    </location>
</feature>
<comment type="caution">
    <text evidence="6">The sequence shown here is derived from an EMBL/GenBank/DDBJ whole genome shotgun (WGS) entry which is preliminary data.</text>
</comment>
<dbReference type="InterPro" id="IPR006652">
    <property type="entry name" value="Kelch_1"/>
</dbReference>
<feature type="domain" description="Acyl-CoA-binding" evidence="5">
    <location>
        <begin position="537"/>
        <end position="598"/>
    </location>
</feature>
<feature type="compositionally biased region" description="Basic and acidic residues" evidence="4">
    <location>
        <begin position="1"/>
        <end position="10"/>
    </location>
</feature>
<dbReference type="EMBL" id="JABFUD020000020">
    <property type="protein sequence ID" value="KAI5063965.1"/>
    <property type="molecule type" value="Genomic_DNA"/>
</dbReference>
<keyword evidence="1" id="KW-0880">Kelch repeat</keyword>
<gene>
    <name evidence="6" type="ORF">GOP47_0020635</name>
</gene>
<feature type="region of interest" description="Disordered" evidence="4">
    <location>
        <begin position="1"/>
        <end position="23"/>
    </location>
</feature>
<reference evidence="6" key="1">
    <citation type="submission" date="2021-01" db="EMBL/GenBank/DDBJ databases">
        <title>Adiantum capillus-veneris genome.</title>
        <authorList>
            <person name="Fang Y."/>
            <person name="Liao Q."/>
        </authorList>
    </citation>
    <scope>NUCLEOTIDE SEQUENCE</scope>
    <source>
        <strain evidence="6">H3</strain>
        <tissue evidence="6">Leaf</tissue>
    </source>
</reference>
<keyword evidence="7" id="KW-1185">Reference proteome</keyword>
<accession>A0A9D4U9R8</accession>
<dbReference type="InterPro" id="IPR056819">
    <property type="entry name" value="ACBP4-6_C"/>
</dbReference>
<dbReference type="Proteomes" id="UP000886520">
    <property type="component" value="Chromosome 20"/>
</dbReference>
<name>A0A9D4U9R8_ADICA</name>
<dbReference type="PANTHER" id="PTHR46093">
    <property type="entry name" value="ACYL-COA-BINDING DOMAIN-CONTAINING PROTEIN 5"/>
    <property type="match status" value="1"/>
</dbReference>
<dbReference type="SUPFAM" id="SSF50965">
    <property type="entry name" value="Galactose oxidase, central domain"/>
    <property type="match status" value="1"/>
</dbReference>
<dbReference type="Pfam" id="PF01344">
    <property type="entry name" value="Kelch_1"/>
    <property type="match status" value="1"/>
</dbReference>
<dbReference type="Pfam" id="PF24681">
    <property type="entry name" value="Kelch_KLHDC2_KLHL20_DRC7"/>
    <property type="match status" value="1"/>
</dbReference>
<evidence type="ECO:0000313" key="7">
    <source>
        <dbReference type="Proteomes" id="UP000886520"/>
    </source>
</evidence>
<evidence type="ECO:0000256" key="2">
    <source>
        <dbReference type="ARBA" id="ARBA00022737"/>
    </source>
</evidence>
<dbReference type="PANTHER" id="PTHR46093:SF4">
    <property type="entry name" value="GALACTOSE OXIDASE_KELCH REPEAT SUPERFAMILY PROTEIN"/>
    <property type="match status" value="1"/>
</dbReference>
<evidence type="ECO:0000256" key="1">
    <source>
        <dbReference type="ARBA" id="ARBA00022441"/>
    </source>
</evidence>
<dbReference type="Pfam" id="PF24922">
    <property type="entry name" value="ACBP4_C"/>
    <property type="match status" value="1"/>
</dbReference>
<organism evidence="6 7">
    <name type="scientific">Adiantum capillus-veneris</name>
    <name type="common">Maidenhair fern</name>
    <dbReference type="NCBI Taxonomy" id="13818"/>
    <lineage>
        <taxon>Eukaryota</taxon>
        <taxon>Viridiplantae</taxon>
        <taxon>Streptophyta</taxon>
        <taxon>Embryophyta</taxon>
        <taxon>Tracheophyta</taxon>
        <taxon>Polypodiopsida</taxon>
        <taxon>Polypodiidae</taxon>
        <taxon>Polypodiales</taxon>
        <taxon>Pteridineae</taxon>
        <taxon>Pteridaceae</taxon>
        <taxon>Vittarioideae</taxon>
        <taxon>Adiantum</taxon>
    </lineage>
</organism>
<feature type="coiled-coil region" evidence="3">
    <location>
        <begin position="458"/>
        <end position="562"/>
    </location>
</feature>
<dbReference type="InterPro" id="IPR011043">
    <property type="entry name" value="Gal_Oxase/kelch_b-propeller"/>
</dbReference>
<evidence type="ECO:0000313" key="6">
    <source>
        <dbReference type="EMBL" id="KAI5063965.1"/>
    </source>
</evidence>
<proteinExistence type="predicted"/>
<keyword evidence="3" id="KW-0175">Coiled coil</keyword>
<dbReference type="OrthoDB" id="10251809at2759"/>
<dbReference type="InterPro" id="IPR015915">
    <property type="entry name" value="Kelch-typ_b-propeller"/>
</dbReference>
<evidence type="ECO:0000256" key="3">
    <source>
        <dbReference type="SAM" id="Coils"/>
    </source>
</evidence>